<reference evidence="1" key="1">
    <citation type="submission" date="2021-03" db="EMBL/GenBank/DDBJ databases">
        <title>Evolutionary innovations through gain and loss of genes in the ectomycorrhizal Boletales.</title>
        <authorList>
            <person name="Wu G."/>
            <person name="Miyauchi S."/>
            <person name="Morin E."/>
            <person name="Yang Z.-L."/>
            <person name="Xu J."/>
            <person name="Martin F.M."/>
        </authorList>
    </citation>
    <scope>NUCLEOTIDE SEQUENCE</scope>
    <source>
        <strain evidence="1">BR01</strain>
    </source>
</reference>
<comment type="caution">
    <text evidence="1">The sequence shown here is derived from an EMBL/GenBank/DDBJ whole genome shotgun (WGS) entry which is preliminary data.</text>
</comment>
<dbReference type="EMBL" id="JAGFBS010000047">
    <property type="protein sequence ID" value="KAG6370632.1"/>
    <property type="molecule type" value="Genomic_DNA"/>
</dbReference>
<sequence>MSPALEASLAYCVPQFQYDPIVSASPEFYRLCNESGWGRGIPKMNFNGLSELQRCLGPHAVVQGQTTISTNYGRTCAASCTSIIDPIPNGLPACHEARQVVLFFFSYTIWILLTAHRRIRQAVCHTFVDLVDTKTTQEKITYLFPSAR</sequence>
<evidence type="ECO:0000313" key="1">
    <source>
        <dbReference type="EMBL" id="KAG6370632.1"/>
    </source>
</evidence>
<keyword evidence="2" id="KW-1185">Reference proteome</keyword>
<organism evidence="1 2">
    <name type="scientific">Boletus reticuloceps</name>
    <dbReference type="NCBI Taxonomy" id="495285"/>
    <lineage>
        <taxon>Eukaryota</taxon>
        <taxon>Fungi</taxon>
        <taxon>Dikarya</taxon>
        <taxon>Basidiomycota</taxon>
        <taxon>Agaricomycotina</taxon>
        <taxon>Agaricomycetes</taxon>
        <taxon>Agaricomycetidae</taxon>
        <taxon>Boletales</taxon>
        <taxon>Boletineae</taxon>
        <taxon>Boletaceae</taxon>
        <taxon>Boletoideae</taxon>
        <taxon>Boletus</taxon>
    </lineage>
</organism>
<proteinExistence type="predicted"/>
<name>A0A8I2YEZ9_9AGAM</name>
<accession>A0A8I2YEZ9</accession>
<evidence type="ECO:0000313" key="2">
    <source>
        <dbReference type="Proteomes" id="UP000683000"/>
    </source>
</evidence>
<gene>
    <name evidence="1" type="ORF">JVT61DRAFT_11263</name>
</gene>
<dbReference type="Proteomes" id="UP000683000">
    <property type="component" value="Unassembled WGS sequence"/>
</dbReference>
<protein>
    <submittedName>
        <fullName evidence="1">Uncharacterized protein</fullName>
    </submittedName>
</protein>
<dbReference type="AlphaFoldDB" id="A0A8I2YEZ9"/>